<comment type="caution">
    <text evidence="12">The sequence shown here is derived from an EMBL/GenBank/DDBJ whole genome shotgun (WGS) entry which is preliminary data.</text>
</comment>
<comment type="catalytic activity">
    <reaction evidence="1">
        <text>ATP + protein L-histidine = ADP + protein N-phospho-L-histidine.</text>
        <dbReference type="EC" id="2.7.13.3"/>
    </reaction>
</comment>
<keyword evidence="13" id="KW-1185">Reference proteome</keyword>
<keyword evidence="8" id="KW-0902">Two-component regulatory system</keyword>
<keyword evidence="9" id="KW-0175">Coiled coil</keyword>
<dbReference type="PANTHER" id="PTHR43642:SF1">
    <property type="entry name" value="HYBRID SIGNAL TRANSDUCTION HISTIDINE KINASE G"/>
    <property type="match status" value="1"/>
</dbReference>
<dbReference type="Pfam" id="PF00069">
    <property type="entry name" value="Pkinase"/>
    <property type="match status" value="1"/>
</dbReference>
<dbReference type="InterPro" id="IPR003661">
    <property type="entry name" value="HisK_dim/P_dom"/>
</dbReference>
<dbReference type="PROSITE" id="PS50011">
    <property type="entry name" value="PROTEIN_KINASE_DOM"/>
    <property type="match status" value="1"/>
</dbReference>
<dbReference type="SUPFAM" id="SSF52540">
    <property type="entry name" value="P-loop containing nucleoside triphosphate hydrolases"/>
    <property type="match status" value="1"/>
</dbReference>
<dbReference type="PRINTS" id="PR00344">
    <property type="entry name" value="BCTRLSENSOR"/>
</dbReference>
<dbReference type="Pfam" id="PF02518">
    <property type="entry name" value="HATPase_c"/>
    <property type="match status" value="1"/>
</dbReference>
<evidence type="ECO:0000256" key="6">
    <source>
        <dbReference type="ARBA" id="ARBA00022777"/>
    </source>
</evidence>
<dbReference type="Gene3D" id="3.30.565.10">
    <property type="entry name" value="Histidine kinase-like ATPase, C-terminal domain"/>
    <property type="match status" value="1"/>
</dbReference>
<keyword evidence="5" id="KW-0547">Nucleotide-binding</keyword>
<dbReference type="Pfam" id="PF01590">
    <property type="entry name" value="GAF"/>
    <property type="match status" value="1"/>
</dbReference>
<dbReference type="InterPro" id="IPR053159">
    <property type="entry name" value="Hybrid_Histidine_Kinase"/>
</dbReference>
<evidence type="ECO:0000256" key="5">
    <source>
        <dbReference type="ARBA" id="ARBA00022741"/>
    </source>
</evidence>
<name>A0ABW4W1Z4_9BACI</name>
<dbReference type="InterPro" id="IPR003594">
    <property type="entry name" value="HATPase_dom"/>
</dbReference>
<dbReference type="InterPro" id="IPR036890">
    <property type="entry name" value="HATPase_C_sf"/>
</dbReference>
<evidence type="ECO:0000256" key="1">
    <source>
        <dbReference type="ARBA" id="ARBA00000085"/>
    </source>
</evidence>
<dbReference type="CDD" id="cd00075">
    <property type="entry name" value="HATPase"/>
    <property type="match status" value="1"/>
</dbReference>
<keyword evidence="4" id="KW-0808">Transferase</keyword>
<dbReference type="PROSITE" id="PS50109">
    <property type="entry name" value="HIS_KIN"/>
    <property type="match status" value="1"/>
</dbReference>
<dbReference type="RefSeq" id="WP_377557483.1">
    <property type="nucleotide sequence ID" value="NZ_JBHUHQ010000016.1"/>
</dbReference>
<evidence type="ECO:0000256" key="4">
    <source>
        <dbReference type="ARBA" id="ARBA00022679"/>
    </source>
</evidence>
<dbReference type="SMART" id="SM00065">
    <property type="entry name" value="GAF"/>
    <property type="match status" value="1"/>
</dbReference>
<evidence type="ECO:0000256" key="3">
    <source>
        <dbReference type="ARBA" id="ARBA00022553"/>
    </source>
</evidence>
<dbReference type="Proteomes" id="UP001597383">
    <property type="component" value="Unassembled WGS sequence"/>
</dbReference>
<feature type="domain" description="Histidine kinase" evidence="11">
    <location>
        <begin position="1499"/>
        <end position="1720"/>
    </location>
</feature>
<dbReference type="Gene3D" id="3.30.450.40">
    <property type="match status" value="1"/>
</dbReference>
<organism evidence="12 13">
    <name type="scientific">Ornithinibacillus salinisoli</name>
    <dbReference type="NCBI Taxonomy" id="1848459"/>
    <lineage>
        <taxon>Bacteria</taxon>
        <taxon>Bacillati</taxon>
        <taxon>Bacillota</taxon>
        <taxon>Bacilli</taxon>
        <taxon>Bacillales</taxon>
        <taxon>Bacillaceae</taxon>
        <taxon>Ornithinibacillus</taxon>
    </lineage>
</organism>
<dbReference type="PANTHER" id="PTHR43642">
    <property type="entry name" value="HYBRID SIGNAL TRANSDUCTION HISTIDINE KINASE G"/>
    <property type="match status" value="1"/>
</dbReference>
<dbReference type="Pfam" id="PF13191">
    <property type="entry name" value="AAA_16"/>
    <property type="match status" value="1"/>
</dbReference>
<dbReference type="SUPFAM" id="SSF56112">
    <property type="entry name" value="Protein kinase-like (PK-like)"/>
    <property type="match status" value="1"/>
</dbReference>
<dbReference type="InterPro" id="IPR036097">
    <property type="entry name" value="HisK_dim/P_sf"/>
</dbReference>
<dbReference type="SMART" id="SM00388">
    <property type="entry name" value="HisKA"/>
    <property type="match status" value="1"/>
</dbReference>
<sequence>MEKIPGYHMMEKLIIGENWTLYKAFSKEEQRLVAVKIMNNDLADEYAVAETIHEYYMTKDLMEEGLLPGRKLEKNGERAYLITDYFHGITLSDWLEENGVMEIDMSLKTAIRIAAIVENVHQKHIIHKSLHPKNLLFQTETSVIKLTGFHQATKLSTEKQFPHISPYQLRGQVAYMSPEQTGRMNRTMDYRTDLYSLGIIFYEVITGKLPFNQTGPAEMIHAHLALSPKPPHEINSNIPHVVSTMLLKLLAKDPDERYQSVNGLRLDLERCLKELNSTGSISSFSLDSSSSKNFSERPNKLYGREESIKLLVDKYQQIKYGSKEFHLVPGPSGIGKTALVNELHKPLVRDKGYFITGKFVKLRKQIPYAPIVNAFQELVRQILSEGPISIQSWKRVLEDELGSYAGVIVNFIPEMEWVIGGQHQLTELPPQGVHNRFRQAIKKFIGVFARKDHPLVLFIDDLQWADIATLDLLEYIFRNPEIQHLLVIGAYRHDEVQVGHPFEVMLKRIKEMPVQVTQNPVQPLEYSHVKQWIHEMLSLEERDEVFLAELMYRLTQGNPFFILQLLQAFYDEEIVYFKASTAKWYADMALLNQLSLKDSIVDFIMKRIDKLPSETKKTLQFASCFGNQFNLKTLSIITGNSFSDTAEKLWDGLNQGLILPLDPSYKWVYPDENTKFLDANPPSYIFSHDKVQQAFYMTMSNEIRINNHLKVGKKLLYQYTAEKREEHIFEIVNHLNISRNKLTESEKLDLAKWNWIAGERAKKSAASESALDFFVIGKELLPMDSWETYYESTFKIMLGLGEAQYLNHQFEDAEITFNEVIENATSRFDKLTVYNLKIALYTHIHEIEKAVDTGLNGLKLFGWNINKEPSKLSVAIEFLFTKIALSRKQPKDLLALPPVEQKDQRQVMRTLINTNASAYHVNQNLATVLMLRAIRLMLKYGDMDISALVYNNYALTLSAGFNDYQGSISFGKLAIEHTEMYQDTSLLARVNFVYGSFVNHWDNHVKHSVDFLERSQQLCIESGNLHLAGANGAFIGLLLYLRGDKLNEVVSGIERQLKFAKQNEYALTDNFLTEIVDWVGILSNKDSHIEWKYPEFKEDIPATIMHYTIRLQMTYLLDAEEEAIAVIKKVDHLVDRTHVLIITPDYYFYHTLWMTKILRNGRMIKKKKIKRNLAKLKKWANQSPINYKHKYLLAKAEWENVQNGDPTDSYYQSAALAEENGFLQDAAIANECVGLYYLNQNLPKVAMPFMTAAYVGYKKWGAERIANKLYVEYPDCIAVSPRAGNSRYETSSLDLHTVLQVAGTISDEVVLDQLLTKLMDSVQTNAGAEYVCFLLRRDNSLRVGAVNEVHKGVSVYMDLIHLEEVSLSETIVNYVFQSHEAIVLDNAMKEGKFTEEAYIKDKGAKSILCLPILYQNTLTGVLYLENNQSTHVFTKDRIDLLTVIASQAAIAIENAYLYANLEEKVKKRTELLNQANHDLKQANDSLAQSEEKRRRMISNISHDLRSPLATVQGYIDIILDGLSETPEQERRYLKAAKTRLISLHGLVQDLFDLAKLESGDISFSMEMIPIDQLFMHLCGQCEWEIKHAGLAFQWELPPYHESLYPLIEVDLSRIEQVMTNLVSNAIQHTDQGTIYFALSFANTGEVIIMVKDQGDGIPHSDIPYVFDRSYTNNTNNKKEKGNGLGLAICKEIIHAHNGKIWVESKEGIGTAFYFTIPMIEMDMKNSMIDDHQISMKSME</sequence>
<reference evidence="13" key="1">
    <citation type="journal article" date="2019" name="Int. J. Syst. Evol. Microbiol.">
        <title>The Global Catalogue of Microorganisms (GCM) 10K type strain sequencing project: providing services to taxonomists for standard genome sequencing and annotation.</title>
        <authorList>
            <consortium name="The Broad Institute Genomics Platform"/>
            <consortium name="The Broad Institute Genome Sequencing Center for Infectious Disease"/>
            <person name="Wu L."/>
            <person name="Ma J."/>
        </authorList>
    </citation>
    <scope>NUCLEOTIDE SEQUENCE [LARGE SCALE GENOMIC DNA]</scope>
    <source>
        <strain evidence="13">R28</strain>
    </source>
</reference>
<dbReference type="EMBL" id="JBHUHQ010000016">
    <property type="protein sequence ID" value="MFD2044885.1"/>
    <property type="molecule type" value="Genomic_DNA"/>
</dbReference>
<evidence type="ECO:0000313" key="13">
    <source>
        <dbReference type="Proteomes" id="UP001597383"/>
    </source>
</evidence>
<keyword evidence="7" id="KW-0067">ATP-binding</keyword>
<evidence type="ECO:0000259" key="11">
    <source>
        <dbReference type="PROSITE" id="PS50109"/>
    </source>
</evidence>
<dbReference type="InterPro" id="IPR000719">
    <property type="entry name" value="Prot_kinase_dom"/>
</dbReference>
<proteinExistence type="predicted"/>
<gene>
    <name evidence="12" type="ORF">ACFSJF_11445</name>
</gene>
<dbReference type="CDD" id="cd14014">
    <property type="entry name" value="STKc_PknB_like"/>
    <property type="match status" value="1"/>
</dbReference>
<dbReference type="Gene3D" id="1.10.287.130">
    <property type="match status" value="1"/>
</dbReference>
<dbReference type="SMART" id="SM00220">
    <property type="entry name" value="S_TKc"/>
    <property type="match status" value="1"/>
</dbReference>
<dbReference type="EC" id="2.7.13.3" evidence="2"/>
<protein>
    <recommendedName>
        <fullName evidence="2">histidine kinase</fullName>
        <ecNumber evidence="2">2.7.13.3</ecNumber>
    </recommendedName>
</protein>
<dbReference type="Gene3D" id="1.10.510.10">
    <property type="entry name" value="Transferase(Phosphotransferase) domain 1"/>
    <property type="match status" value="1"/>
</dbReference>
<dbReference type="InterPro" id="IPR003018">
    <property type="entry name" value="GAF"/>
</dbReference>
<accession>A0ABW4W1Z4</accession>
<evidence type="ECO:0000256" key="2">
    <source>
        <dbReference type="ARBA" id="ARBA00012438"/>
    </source>
</evidence>
<dbReference type="Gene3D" id="3.40.50.300">
    <property type="entry name" value="P-loop containing nucleotide triphosphate hydrolases"/>
    <property type="match status" value="1"/>
</dbReference>
<evidence type="ECO:0000256" key="9">
    <source>
        <dbReference type="SAM" id="Coils"/>
    </source>
</evidence>
<dbReference type="CDD" id="cd00082">
    <property type="entry name" value="HisKA"/>
    <property type="match status" value="1"/>
</dbReference>
<evidence type="ECO:0000256" key="8">
    <source>
        <dbReference type="ARBA" id="ARBA00023012"/>
    </source>
</evidence>
<dbReference type="SMART" id="SM00387">
    <property type="entry name" value="HATPase_c"/>
    <property type="match status" value="1"/>
</dbReference>
<dbReference type="InterPro" id="IPR005467">
    <property type="entry name" value="His_kinase_dom"/>
</dbReference>
<dbReference type="InterPro" id="IPR004358">
    <property type="entry name" value="Sig_transdc_His_kin-like_C"/>
</dbReference>
<dbReference type="InterPro" id="IPR041664">
    <property type="entry name" value="AAA_16"/>
</dbReference>
<dbReference type="Gene3D" id="3.30.200.20">
    <property type="entry name" value="Phosphorylase Kinase, domain 1"/>
    <property type="match status" value="1"/>
</dbReference>
<evidence type="ECO:0000259" key="10">
    <source>
        <dbReference type="PROSITE" id="PS50011"/>
    </source>
</evidence>
<feature type="coiled-coil region" evidence="9">
    <location>
        <begin position="1458"/>
        <end position="1499"/>
    </location>
</feature>
<evidence type="ECO:0000313" key="12">
    <source>
        <dbReference type="EMBL" id="MFD2044885.1"/>
    </source>
</evidence>
<dbReference type="InterPro" id="IPR027417">
    <property type="entry name" value="P-loop_NTPase"/>
</dbReference>
<keyword evidence="3" id="KW-0597">Phosphoprotein</keyword>
<dbReference type="Pfam" id="PF00512">
    <property type="entry name" value="HisKA"/>
    <property type="match status" value="1"/>
</dbReference>
<dbReference type="SUPFAM" id="SSF47384">
    <property type="entry name" value="Homodimeric domain of signal transducing histidine kinase"/>
    <property type="match status" value="1"/>
</dbReference>
<dbReference type="SUPFAM" id="SSF55874">
    <property type="entry name" value="ATPase domain of HSP90 chaperone/DNA topoisomerase II/histidine kinase"/>
    <property type="match status" value="1"/>
</dbReference>
<feature type="domain" description="Protein kinase" evidence="10">
    <location>
        <begin position="7"/>
        <end position="272"/>
    </location>
</feature>
<dbReference type="InterPro" id="IPR029016">
    <property type="entry name" value="GAF-like_dom_sf"/>
</dbReference>
<keyword evidence="6" id="KW-0418">Kinase</keyword>
<evidence type="ECO:0000256" key="7">
    <source>
        <dbReference type="ARBA" id="ARBA00022840"/>
    </source>
</evidence>
<dbReference type="InterPro" id="IPR011009">
    <property type="entry name" value="Kinase-like_dom_sf"/>
</dbReference>
<dbReference type="SUPFAM" id="SSF55781">
    <property type="entry name" value="GAF domain-like"/>
    <property type="match status" value="1"/>
</dbReference>